<name>A0A6N7X525_9FIRM</name>
<dbReference type="RefSeq" id="WP_154554197.1">
    <property type="nucleotide sequence ID" value="NZ_VUNA01000007.1"/>
</dbReference>
<evidence type="ECO:0000313" key="3">
    <source>
        <dbReference type="Proteomes" id="UP000469424"/>
    </source>
</evidence>
<keyword evidence="3" id="KW-1185">Reference proteome</keyword>
<dbReference type="PANTHER" id="PTHR30404">
    <property type="entry name" value="N-ACETYLMURAMOYL-L-ALANINE AMIDASE"/>
    <property type="match status" value="1"/>
</dbReference>
<dbReference type="InterPro" id="IPR050695">
    <property type="entry name" value="N-acetylmuramoyl_amidase_3"/>
</dbReference>
<evidence type="ECO:0000259" key="1">
    <source>
        <dbReference type="SMART" id="SM00646"/>
    </source>
</evidence>
<dbReference type="GO" id="GO:0030288">
    <property type="term" value="C:outer membrane-bounded periplasmic space"/>
    <property type="evidence" value="ECO:0007669"/>
    <property type="project" value="TreeGrafter"/>
</dbReference>
<protein>
    <submittedName>
        <fullName evidence="2">N-acetylmuramoyl-L-alanine amidase</fullName>
    </submittedName>
</protein>
<dbReference type="InterPro" id="IPR002508">
    <property type="entry name" value="MurNAc-LAA_cat"/>
</dbReference>
<dbReference type="SUPFAM" id="SSF53187">
    <property type="entry name" value="Zn-dependent exopeptidases"/>
    <property type="match status" value="1"/>
</dbReference>
<dbReference type="Gene3D" id="3.40.630.40">
    <property type="entry name" value="Zn-dependent exopeptidases"/>
    <property type="match status" value="1"/>
</dbReference>
<dbReference type="PANTHER" id="PTHR30404:SF8">
    <property type="entry name" value="AUTOLYSIN PH-RELATED"/>
    <property type="match status" value="1"/>
</dbReference>
<gene>
    <name evidence="2" type="ORF">FYJ65_04625</name>
</gene>
<dbReference type="Proteomes" id="UP000469424">
    <property type="component" value="Unassembled WGS sequence"/>
</dbReference>
<dbReference type="SMART" id="SM00646">
    <property type="entry name" value="Ami_3"/>
    <property type="match status" value="1"/>
</dbReference>
<dbReference type="GO" id="GO:0009253">
    <property type="term" value="P:peptidoglycan catabolic process"/>
    <property type="evidence" value="ECO:0007669"/>
    <property type="project" value="InterPro"/>
</dbReference>
<comment type="caution">
    <text evidence="2">The sequence shown here is derived from an EMBL/GenBank/DDBJ whole genome shotgun (WGS) entry which is preliminary data.</text>
</comment>
<dbReference type="Pfam" id="PF01520">
    <property type="entry name" value="Amidase_3"/>
    <property type="match status" value="1"/>
</dbReference>
<dbReference type="CDD" id="cd02696">
    <property type="entry name" value="MurNAc-LAA"/>
    <property type="match status" value="1"/>
</dbReference>
<reference evidence="2 3" key="1">
    <citation type="submission" date="2019-08" db="EMBL/GenBank/DDBJ databases">
        <title>In-depth cultivation of the pig gut microbiome towards novel bacterial diversity and tailored functional studies.</title>
        <authorList>
            <person name="Wylensek D."/>
            <person name="Hitch T.C.A."/>
            <person name="Clavel T."/>
        </authorList>
    </citation>
    <scope>NUCLEOTIDE SEQUENCE [LARGE SCALE GENOMIC DNA]</scope>
    <source>
        <strain evidence="2 3">WCA-MUC-591-APC-4B</strain>
    </source>
</reference>
<sequence length="234" mass="25243">MSKTVALFVGHGTSTNGGWDSGCTYGKYTEAGLMKGIAKYAISYLKKSGVKVITDYPANNINMVKQVAKSNAAGVSLHVALHCDYSKAPSGTIPLYTSAKGKKAAKLMNQYVMKYVGIKTRGVGRRTDLYELNATNAPAVIFECGSIKADLAKMKSKQKAYGKGIAEGICKYLGIPFKGDSSKKKKEVYRVRKSWDNEKSQKGAFRSLANAKACADKNGYTVFNSAGKPVYKGK</sequence>
<evidence type="ECO:0000313" key="2">
    <source>
        <dbReference type="EMBL" id="MST70632.1"/>
    </source>
</evidence>
<dbReference type="EMBL" id="VUNA01000007">
    <property type="protein sequence ID" value="MST70632.1"/>
    <property type="molecule type" value="Genomic_DNA"/>
</dbReference>
<dbReference type="AlphaFoldDB" id="A0A6N7X525"/>
<dbReference type="GO" id="GO:0008745">
    <property type="term" value="F:N-acetylmuramoyl-L-alanine amidase activity"/>
    <property type="evidence" value="ECO:0007669"/>
    <property type="project" value="InterPro"/>
</dbReference>
<organism evidence="2 3">
    <name type="scientific">Mogibacterium kristiansenii</name>
    <dbReference type="NCBI Taxonomy" id="2606708"/>
    <lineage>
        <taxon>Bacteria</taxon>
        <taxon>Bacillati</taxon>
        <taxon>Bacillota</taxon>
        <taxon>Clostridia</taxon>
        <taxon>Peptostreptococcales</taxon>
        <taxon>Anaerovoracaceae</taxon>
        <taxon>Mogibacterium</taxon>
    </lineage>
</organism>
<feature type="domain" description="MurNAc-LAA" evidence="1">
    <location>
        <begin position="67"/>
        <end position="170"/>
    </location>
</feature>
<proteinExistence type="predicted"/>
<accession>A0A6N7X525</accession>